<evidence type="ECO:0008006" key="4">
    <source>
        <dbReference type="Google" id="ProtNLM"/>
    </source>
</evidence>
<evidence type="ECO:0000313" key="2">
    <source>
        <dbReference type="EMBL" id="MER6431976.1"/>
    </source>
</evidence>
<dbReference type="EMBL" id="JBEPAZ010000035">
    <property type="protein sequence ID" value="MER6431976.1"/>
    <property type="molecule type" value="Genomic_DNA"/>
</dbReference>
<feature type="region of interest" description="Disordered" evidence="1">
    <location>
        <begin position="283"/>
        <end position="305"/>
    </location>
</feature>
<comment type="caution">
    <text evidence="2">The sequence shown here is derived from an EMBL/GenBank/DDBJ whole genome shotgun (WGS) entry which is preliminary data.</text>
</comment>
<organism evidence="2 3">
    <name type="scientific">Streptomyces sp. 900105245</name>
    <dbReference type="NCBI Taxonomy" id="3154379"/>
    <lineage>
        <taxon>Bacteria</taxon>
        <taxon>Bacillati</taxon>
        <taxon>Actinomycetota</taxon>
        <taxon>Actinomycetes</taxon>
        <taxon>Kitasatosporales</taxon>
        <taxon>Streptomycetaceae</taxon>
        <taxon>Streptomyces</taxon>
    </lineage>
</organism>
<evidence type="ECO:0000256" key="1">
    <source>
        <dbReference type="SAM" id="MobiDB-lite"/>
    </source>
</evidence>
<evidence type="ECO:0000313" key="3">
    <source>
        <dbReference type="Proteomes" id="UP001470023"/>
    </source>
</evidence>
<protein>
    <recommendedName>
        <fullName evidence="4">Aromatic ring-opening dioxygenase LigA</fullName>
    </recommendedName>
</protein>
<sequence>MRRRRIIRNTALGSVAALLALGGGLWLYGENDRAVARACGGMLPLADVRAVLGSGHLEVNSRSGDGIDTCQVDAEADGGGAKVTIVDTGRIGANGWLSVPLAGGSTGDTLPVPVGRGWSGLLAADSDDGRATTTLTLRCAKGSRPGPAGKPVEGLTVTVETDLGGTLDDPANRPAHLRIATGTAKKAADAYGCVTRPGRTPLPTVGLPVSQEEFEPLSTATGTCAGIPRAAGVTTARETARAGAPWESCILGDDGLGHHRYSLQAYFGPYAQRLKAGYAEEHYASDPTPADAPKGRLRQDGSYWGSAPCPADGAERAVFVVRRDGSGAETRVPEAERAYARKALRAFAAHSARGRGCGASVTP</sequence>
<reference evidence="2 3" key="1">
    <citation type="submission" date="2024-06" db="EMBL/GenBank/DDBJ databases">
        <title>The Natural Products Discovery Center: Release of the First 8490 Sequenced Strains for Exploring Actinobacteria Biosynthetic Diversity.</title>
        <authorList>
            <person name="Kalkreuter E."/>
            <person name="Kautsar S.A."/>
            <person name="Yang D."/>
            <person name="Bader C.D."/>
            <person name="Teijaro C.N."/>
            <person name="Fluegel L."/>
            <person name="Davis C.M."/>
            <person name="Simpson J.R."/>
            <person name="Lauterbach L."/>
            <person name="Steele A.D."/>
            <person name="Gui C."/>
            <person name="Meng S."/>
            <person name="Li G."/>
            <person name="Viehrig K."/>
            <person name="Ye F."/>
            <person name="Su P."/>
            <person name="Kiefer A.F."/>
            <person name="Nichols A."/>
            <person name="Cepeda A.J."/>
            <person name="Yan W."/>
            <person name="Fan B."/>
            <person name="Jiang Y."/>
            <person name="Adhikari A."/>
            <person name="Zheng C.-J."/>
            <person name="Schuster L."/>
            <person name="Cowan T.M."/>
            <person name="Smanski M.J."/>
            <person name="Chevrette M.G."/>
            <person name="De Carvalho L.P.S."/>
            <person name="Shen B."/>
        </authorList>
    </citation>
    <scope>NUCLEOTIDE SEQUENCE [LARGE SCALE GENOMIC DNA]</scope>
    <source>
        <strain evidence="2 3">NPDC001166</strain>
    </source>
</reference>
<dbReference type="RefSeq" id="WP_352064884.1">
    <property type="nucleotide sequence ID" value="NZ_JBEPAW010000080.1"/>
</dbReference>
<accession>A0ABV1UFG1</accession>
<gene>
    <name evidence="2" type="ORF">ABT272_30275</name>
</gene>
<dbReference type="Proteomes" id="UP001470023">
    <property type="component" value="Unassembled WGS sequence"/>
</dbReference>
<proteinExistence type="predicted"/>
<name>A0ABV1UFG1_9ACTN</name>
<keyword evidence="3" id="KW-1185">Reference proteome</keyword>